<keyword evidence="5" id="KW-0464">Manganese</keyword>
<dbReference type="Pfam" id="PF00883">
    <property type="entry name" value="Peptidase_M17"/>
    <property type="match status" value="1"/>
</dbReference>
<evidence type="ECO:0000313" key="7">
    <source>
        <dbReference type="EMBL" id="MDM7861475.1"/>
    </source>
</evidence>
<dbReference type="InterPro" id="IPR000819">
    <property type="entry name" value="Peptidase_M17_C"/>
</dbReference>
<dbReference type="Proteomes" id="UP001234343">
    <property type="component" value="Unassembled WGS sequence"/>
</dbReference>
<keyword evidence="2 7" id="KW-0031">Aminopeptidase</keyword>
<dbReference type="PRINTS" id="PR00481">
    <property type="entry name" value="LAMNOPPTDASE"/>
</dbReference>
<name>A0ABT7SZ56_9ALTE</name>
<feature type="domain" description="Cytosol aminopeptidase" evidence="6">
    <location>
        <begin position="344"/>
        <end position="351"/>
    </location>
</feature>
<gene>
    <name evidence="7" type="ORF">QTP81_12810</name>
</gene>
<dbReference type="PANTHER" id="PTHR11963:SF48">
    <property type="entry name" value="DIPEPTIDASE B, ISOFORM A"/>
    <property type="match status" value="1"/>
</dbReference>
<accession>A0ABT7SZ56</accession>
<keyword evidence="4" id="KW-0378">Hydrolase</keyword>
<proteinExistence type="inferred from homology"/>
<keyword evidence="3" id="KW-0645">Protease</keyword>
<comment type="similarity">
    <text evidence="1">Belongs to the peptidase M17 family.</text>
</comment>
<evidence type="ECO:0000256" key="5">
    <source>
        <dbReference type="ARBA" id="ARBA00023211"/>
    </source>
</evidence>
<dbReference type="RefSeq" id="WP_289366021.1">
    <property type="nucleotide sequence ID" value="NZ_JAUCBP010000011.1"/>
</dbReference>
<evidence type="ECO:0000313" key="8">
    <source>
        <dbReference type="Proteomes" id="UP001234343"/>
    </source>
</evidence>
<sequence>MSAPTPIPVSSIQDGDVLNQYDAAIVISDSLTPSSLGGLSSVLTEHKAIDARVGKEPVLLAAAQVPGQRLLHVPTGPLDRYYDDVRRCFDAGREAAELAVAAGINKPLLMVSLEHNEERYQNAIEVAYLGFAQGLWQPLEAREALGEDAVETIAEVGIVGLSAAECDYIHAIELGKRLARDLCGTEPERMAPPKFADYCVAAFKDSCIDVKVIADDQQLRQDYPLLHGVARASVNVERHQPRVVRLTYEGKGLIQKSLFLAGKGITFDTGGADLKVGGHMAGMSRDKGGAAAVAGFMLSLAKLQPKNIKVVAELGVVRNSIGEEAYVPDEIITSHAGVRVRVGNTDAEGRMVLADVMSHLRELALQQPRETKPEVYSVATLTGHAAIALGPYTGYIQNGVAQQRMLANAFIKKGAMWGDCGELSSSRREDYDFIKARTKADDVLSSNNAPSVSTMRGHQFPMAFLNIASGIDQHDENSEFPIAYTHVDIAGSGVEKLDWQHGKPTAAPVAAMVATYVDKPQ</sequence>
<dbReference type="Gene3D" id="3.40.630.10">
    <property type="entry name" value="Zn peptidases"/>
    <property type="match status" value="1"/>
</dbReference>
<dbReference type="PANTHER" id="PTHR11963">
    <property type="entry name" value="LEUCINE AMINOPEPTIDASE-RELATED"/>
    <property type="match status" value="1"/>
</dbReference>
<dbReference type="PROSITE" id="PS00631">
    <property type="entry name" value="CYTOSOL_AP"/>
    <property type="match status" value="1"/>
</dbReference>
<keyword evidence="8" id="KW-1185">Reference proteome</keyword>
<evidence type="ECO:0000259" key="6">
    <source>
        <dbReference type="PROSITE" id="PS00631"/>
    </source>
</evidence>
<evidence type="ECO:0000256" key="3">
    <source>
        <dbReference type="ARBA" id="ARBA00022670"/>
    </source>
</evidence>
<evidence type="ECO:0000256" key="4">
    <source>
        <dbReference type="ARBA" id="ARBA00022801"/>
    </source>
</evidence>
<dbReference type="InterPro" id="IPR011356">
    <property type="entry name" value="Leucine_aapep/pepB"/>
</dbReference>
<dbReference type="GO" id="GO:0004177">
    <property type="term" value="F:aminopeptidase activity"/>
    <property type="evidence" value="ECO:0007669"/>
    <property type="project" value="UniProtKB-KW"/>
</dbReference>
<dbReference type="SUPFAM" id="SSF53187">
    <property type="entry name" value="Zn-dependent exopeptidases"/>
    <property type="match status" value="1"/>
</dbReference>
<comment type="caution">
    <text evidence="7">The sequence shown here is derived from an EMBL/GenBank/DDBJ whole genome shotgun (WGS) entry which is preliminary data.</text>
</comment>
<dbReference type="EMBL" id="JAUCBP010000011">
    <property type="protein sequence ID" value="MDM7861475.1"/>
    <property type="molecule type" value="Genomic_DNA"/>
</dbReference>
<organism evidence="7 8">
    <name type="scientific">Alteromonas arenosi</name>
    <dbReference type="NCBI Taxonomy" id="3055817"/>
    <lineage>
        <taxon>Bacteria</taxon>
        <taxon>Pseudomonadati</taxon>
        <taxon>Pseudomonadota</taxon>
        <taxon>Gammaproteobacteria</taxon>
        <taxon>Alteromonadales</taxon>
        <taxon>Alteromonadaceae</taxon>
        <taxon>Alteromonas/Salinimonas group</taxon>
        <taxon>Alteromonas</taxon>
    </lineage>
</organism>
<evidence type="ECO:0000256" key="1">
    <source>
        <dbReference type="ARBA" id="ARBA00009528"/>
    </source>
</evidence>
<dbReference type="CDD" id="cd00433">
    <property type="entry name" value="Peptidase_M17"/>
    <property type="match status" value="1"/>
</dbReference>
<protein>
    <submittedName>
        <fullName evidence="7">Leucyl aminopeptidase family protein</fullName>
    </submittedName>
</protein>
<reference evidence="7 8" key="1">
    <citation type="submission" date="2023-06" db="EMBL/GenBank/DDBJ databases">
        <title>Alteromonas sp. ASW11-36 isolated from intertidal sand.</title>
        <authorList>
            <person name="Li Y."/>
        </authorList>
    </citation>
    <scope>NUCLEOTIDE SEQUENCE [LARGE SCALE GENOMIC DNA]</scope>
    <source>
        <strain evidence="7 8">ASW11-36</strain>
    </source>
</reference>
<evidence type="ECO:0000256" key="2">
    <source>
        <dbReference type="ARBA" id="ARBA00022438"/>
    </source>
</evidence>